<keyword evidence="1 4" id="KW-0808">Transferase</keyword>
<dbReference type="PROSITE" id="PS51186">
    <property type="entry name" value="GNAT"/>
    <property type="match status" value="1"/>
</dbReference>
<accession>A0A0B5E3Y6</accession>
<dbReference type="Pfam" id="PF00583">
    <property type="entry name" value="Acetyltransf_1"/>
    <property type="match status" value="1"/>
</dbReference>
<dbReference type="AlphaFoldDB" id="A0A0B5E3Y6"/>
<dbReference type="KEGG" id="cid:P73_3365"/>
<evidence type="ECO:0000256" key="1">
    <source>
        <dbReference type="ARBA" id="ARBA00022679"/>
    </source>
</evidence>
<keyword evidence="5" id="KW-1185">Reference proteome</keyword>
<keyword evidence="2" id="KW-0012">Acyltransferase</keyword>
<evidence type="ECO:0000313" key="5">
    <source>
        <dbReference type="Proteomes" id="UP000031521"/>
    </source>
</evidence>
<dbReference type="CDD" id="cd04301">
    <property type="entry name" value="NAT_SF"/>
    <property type="match status" value="1"/>
</dbReference>
<dbReference type="Gene3D" id="3.40.630.30">
    <property type="match status" value="1"/>
</dbReference>
<evidence type="ECO:0000256" key="2">
    <source>
        <dbReference type="ARBA" id="ARBA00023315"/>
    </source>
</evidence>
<dbReference type="EMBL" id="CP004393">
    <property type="protein sequence ID" value="AJE48080.1"/>
    <property type="molecule type" value="Genomic_DNA"/>
</dbReference>
<dbReference type="GO" id="GO:0016747">
    <property type="term" value="F:acyltransferase activity, transferring groups other than amino-acyl groups"/>
    <property type="evidence" value="ECO:0007669"/>
    <property type="project" value="InterPro"/>
</dbReference>
<feature type="domain" description="N-acetyltransferase" evidence="3">
    <location>
        <begin position="5"/>
        <end position="167"/>
    </location>
</feature>
<reference evidence="4 5" key="1">
    <citation type="journal article" date="2014" name="Int. J. Syst. Evol. Microbiol.">
        <title>Celeribacter indicus sp. nov., a polycyclic aromatic hydrocarbon-degrading bacterium from deep-sea sediment and reclassification of Huaishuia halophila as Celeribacter halophilus comb. nov.</title>
        <authorList>
            <person name="Lai Q."/>
            <person name="Cao J."/>
            <person name="Yuan J."/>
            <person name="Li F."/>
            <person name="Shao Z."/>
        </authorList>
    </citation>
    <scope>NUCLEOTIDE SEQUENCE [LARGE SCALE GENOMIC DNA]</scope>
    <source>
        <strain evidence="4">P73</strain>
    </source>
</reference>
<evidence type="ECO:0000313" key="4">
    <source>
        <dbReference type="EMBL" id="AJE48080.1"/>
    </source>
</evidence>
<evidence type="ECO:0000259" key="3">
    <source>
        <dbReference type="PROSITE" id="PS51186"/>
    </source>
</evidence>
<protein>
    <submittedName>
        <fullName evidence="4">N-acetyltransferase GCN5</fullName>
    </submittedName>
</protein>
<dbReference type="HOGENOM" id="CLU_013985_4_4_5"/>
<dbReference type="PANTHER" id="PTHR43072:SF23">
    <property type="entry name" value="UPF0039 PROTEIN C11D3.02C"/>
    <property type="match status" value="1"/>
</dbReference>
<dbReference type="STRING" id="1208324.P73_3365"/>
<dbReference type="RefSeq" id="WP_043870485.1">
    <property type="nucleotide sequence ID" value="NZ_CP004393.1"/>
</dbReference>
<sequence>MTVHTYLRVATAGDAPALRAIMAPVIAETTASFSSEERSEADWIAMISDRLARGRAFYVAELAGEVVGYATYDQFRPGNNGYRFTMEHTVYLNDRAQGQGLGRILMLTIEEHAREAGHHSMIGAIDGDNKASIAFHRALGYRKAGTVPQAGFKFGRWLDVLFMQKFL</sequence>
<dbReference type="Proteomes" id="UP000031521">
    <property type="component" value="Chromosome"/>
</dbReference>
<dbReference type="OrthoDB" id="5459937at2"/>
<dbReference type="PANTHER" id="PTHR43072">
    <property type="entry name" value="N-ACETYLTRANSFERASE"/>
    <property type="match status" value="1"/>
</dbReference>
<gene>
    <name evidence="4" type="ORF">P73_3365</name>
</gene>
<dbReference type="SUPFAM" id="SSF55729">
    <property type="entry name" value="Acyl-CoA N-acyltransferases (Nat)"/>
    <property type="match status" value="1"/>
</dbReference>
<proteinExistence type="predicted"/>
<name>A0A0B5E3Y6_9RHOB</name>
<dbReference type="InterPro" id="IPR016181">
    <property type="entry name" value="Acyl_CoA_acyltransferase"/>
</dbReference>
<dbReference type="InterPro" id="IPR000182">
    <property type="entry name" value="GNAT_dom"/>
</dbReference>
<organism evidence="4 5">
    <name type="scientific">Celeribacter indicus</name>
    <dbReference type="NCBI Taxonomy" id="1208324"/>
    <lineage>
        <taxon>Bacteria</taxon>
        <taxon>Pseudomonadati</taxon>
        <taxon>Pseudomonadota</taxon>
        <taxon>Alphaproteobacteria</taxon>
        <taxon>Rhodobacterales</taxon>
        <taxon>Roseobacteraceae</taxon>
        <taxon>Celeribacter</taxon>
    </lineage>
</organism>